<dbReference type="Proteomes" id="UP000181790">
    <property type="component" value="Unassembled WGS sequence"/>
</dbReference>
<reference evidence="2 3" key="1">
    <citation type="submission" date="2016-10" db="EMBL/GenBank/DDBJ databases">
        <title>Arsenicibacter rosenii gen. nov., sp. nov., an efficient arsenic-methylating bacterium isolated from an arsenic-contaminated paddy soil.</title>
        <authorList>
            <person name="Huang K."/>
        </authorList>
    </citation>
    <scope>NUCLEOTIDE SEQUENCE [LARGE SCALE GENOMIC DNA]</scope>
    <source>
        <strain evidence="2 3">SM-1</strain>
    </source>
</reference>
<dbReference type="PROSITE" id="PS01125">
    <property type="entry name" value="ROK"/>
    <property type="match status" value="1"/>
</dbReference>
<dbReference type="Pfam" id="PF00480">
    <property type="entry name" value="ROK"/>
    <property type="match status" value="1"/>
</dbReference>
<proteinExistence type="inferred from homology"/>
<dbReference type="EMBL" id="MORL01000017">
    <property type="protein sequence ID" value="OIN56959.1"/>
    <property type="molecule type" value="Genomic_DNA"/>
</dbReference>
<dbReference type="InterPro" id="IPR000600">
    <property type="entry name" value="ROK"/>
</dbReference>
<accession>A0A1S2VE20</accession>
<organism evidence="2 3">
    <name type="scientific">Arsenicibacter rosenii</name>
    <dbReference type="NCBI Taxonomy" id="1750698"/>
    <lineage>
        <taxon>Bacteria</taxon>
        <taxon>Pseudomonadati</taxon>
        <taxon>Bacteroidota</taxon>
        <taxon>Cytophagia</taxon>
        <taxon>Cytophagales</taxon>
        <taxon>Spirosomataceae</taxon>
        <taxon>Arsenicibacter</taxon>
    </lineage>
</organism>
<sequence>MQDNAVFSVIDAKKNKLKRNIINELYRSGPRTLSQLATILHTSIPSVTALVEELNIGQWTHGVGTGAAQFGRKPSLFALDPSRYVTVVADINRHDVKLIIFNLANQVIYRLDVDLHLDDSETFLSILREPLEQIVREAEVRNLHVIGVGVALPGLIDPARGLNYTYPHLNRPNHSLTDLLQELFNAPTYLLNDTKATILGEHRFGLAKGKNHVLSINIDWGIGLAAILNGELLQGASGFAGELGHIQIQESGQLCYCGKVGCLDTMASAYALIQRVKAGLLEGRVSKLAEEDFEKIDVEMVIDQANAGDAFAIDMLTEIGSELGRGLSIAVHLFNPERIIINGVLAKADKLIRRPIEQAIDKYCLADYRNNLSIEISQLGEMAKLAGAHAFVMQSLLDQEQIP</sequence>
<protein>
    <submittedName>
        <fullName evidence="2">Sugar kinase</fullName>
    </submittedName>
</protein>
<dbReference type="AlphaFoldDB" id="A0A1S2VE20"/>
<evidence type="ECO:0000313" key="2">
    <source>
        <dbReference type="EMBL" id="OIN56959.1"/>
    </source>
</evidence>
<dbReference type="GO" id="GO:0016301">
    <property type="term" value="F:kinase activity"/>
    <property type="evidence" value="ECO:0007669"/>
    <property type="project" value="UniProtKB-KW"/>
</dbReference>
<keyword evidence="3" id="KW-1185">Reference proteome</keyword>
<dbReference type="InterPro" id="IPR043129">
    <property type="entry name" value="ATPase_NBD"/>
</dbReference>
<dbReference type="OrthoDB" id="9810372at2"/>
<keyword evidence="2" id="KW-0808">Transferase</keyword>
<dbReference type="PANTHER" id="PTHR18964:SF149">
    <property type="entry name" value="BIFUNCTIONAL UDP-N-ACETYLGLUCOSAMINE 2-EPIMERASE_N-ACETYLMANNOSAMINE KINASE"/>
    <property type="match status" value="1"/>
</dbReference>
<comment type="similarity">
    <text evidence="1">Belongs to the ROK (NagC/XylR) family.</text>
</comment>
<dbReference type="InterPro" id="IPR049874">
    <property type="entry name" value="ROK_cs"/>
</dbReference>
<name>A0A1S2VE20_9BACT</name>
<keyword evidence="2" id="KW-0418">Kinase</keyword>
<dbReference type="PANTHER" id="PTHR18964">
    <property type="entry name" value="ROK (REPRESSOR, ORF, KINASE) FAMILY"/>
    <property type="match status" value="1"/>
</dbReference>
<evidence type="ECO:0000256" key="1">
    <source>
        <dbReference type="ARBA" id="ARBA00006479"/>
    </source>
</evidence>
<dbReference type="SUPFAM" id="SSF53067">
    <property type="entry name" value="Actin-like ATPase domain"/>
    <property type="match status" value="1"/>
</dbReference>
<dbReference type="Gene3D" id="3.30.420.40">
    <property type="match status" value="2"/>
</dbReference>
<gene>
    <name evidence="2" type="ORF">BLX24_22425</name>
</gene>
<comment type="caution">
    <text evidence="2">The sequence shown here is derived from an EMBL/GenBank/DDBJ whole genome shotgun (WGS) entry which is preliminary data.</text>
</comment>
<evidence type="ECO:0000313" key="3">
    <source>
        <dbReference type="Proteomes" id="UP000181790"/>
    </source>
</evidence>